<reference evidence="11 12" key="1">
    <citation type="submission" date="2016-10" db="EMBL/GenBank/DDBJ databases">
        <authorList>
            <person name="de Groot N.N."/>
        </authorList>
    </citation>
    <scope>NUCLEOTIDE SEQUENCE [LARGE SCALE GENOMIC DNA]</scope>
    <source>
        <strain evidence="11 12">NLAE-zl-C202</strain>
    </source>
</reference>
<evidence type="ECO:0000256" key="1">
    <source>
        <dbReference type="ARBA" id="ARBA00008721"/>
    </source>
</evidence>
<dbReference type="PROSITE" id="PS51257">
    <property type="entry name" value="PROKAR_LIPOPROTEIN"/>
    <property type="match status" value="1"/>
</dbReference>
<dbReference type="Gene3D" id="3.40.390.10">
    <property type="entry name" value="Collagenase (Catalytic Domain)"/>
    <property type="match status" value="1"/>
</dbReference>
<evidence type="ECO:0000259" key="10">
    <source>
        <dbReference type="Pfam" id="PF13004"/>
    </source>
</evidence>
<keyword evidence="3" id="KW-0479">Metal-binding</keyword>
<evidence type="ECO:0000256" key="7">
    <source>
        <dbReference type="ARBA" id="ARBA00023049"/>
    </source>
</evidence>
<dbReference type="SUPFAM" id="SSF55486">
    <property type="entry name" value="Metalloproteases ('zincins'), catalytic domain"/>
    <property type="match status" value="1"/>
</dbReference>
<organism evidence="11 12">
    <name type="scientific">Bacteroides xylanisolvens</name>
    <dbReference type="NCBI Taxonomy" id="371601"/>
    <lineage>
        <taxon>Bacteria</taxon>
        <taxon>Pseudomonadati</taxon>
        <taxon>Bacteroidota</taxon>
        <taxon>Bacteroidia</taxon>
        <taxon>Bacteroidales</taxon>
        <taxon>Bacteroidaceae</taxon>
        <taxon>Bacteroides</taxon>
    </lineage>
</organism>
<proteinExistence type="inferred from homology"/>
<evidence type="ECO:0000256" key="4">
    <source>
        <dbReference type="ARBA" id="ARBA00022729"/>
    </source>
</evidence>
<dbReference type="InterPro" id="IPR024079">
    <property type="entry name" value="MetalloPept_cat_dom_sf"/>
</dbReference>
<dbReference type="InterPro" id="IPR013783">
    <property type="entry name" value="Ig-like_fold"/>
</dbReference>
<dbReference type="EMBL" id="FOUM01000054">
    <property type="protein sequence ID" value="SFN95729.1"/>
    <property type="molecule type" value="Genomic_DNA"/>
</dbReference>
<dbReference type="GO" id="GO:0046872">
    <property type="term" value="F:metal ion binding"/>
    <property type="evidence" value="ECO:0007669"/>
    <property type="project" value="UniProtKB-KW"/>
</dbReference>
<evidence type="ECO:0000256" key="8">
    <source>
        <dbReference type="ARBA" id="ARBA00023157"/>
    </source>
</evidence>
<name>A0A1I5D904_9BACE</name>
<keyword evidence="8" id="KW-1015">Disulfide bond</keyword>
<keyword evidence="7" id="KW-0482">Metalloprotease</keyword>
<dbReference type="GO" id="GO:0008237">
    <property type="term" value="F:metallopeptidase activity"/>
    <property type="evidence" value="ECO:0007669"/>
    <property type="project" value="UniProtKB-KW"/>
</dbReference>
<dbReference type="NCBIfam" id="TIGR03952">
    <property type="entry name" value="metzin_BF0631"/>
    <property type="match status" value="1"/>
</dbReference>
<keyword evidence="5" id="KW-0378">Hydrolase</keyword>
<dbReference type="AlphaFoldDB" id="A0A1I5D904"/>
<dbReference type="RefSeq" id="WP_074911330.1">
    <property type="nucleotide sequence ID" value="NZ_CP045612.1"/>
</dbReference>
<evidence type="ECO:0000313" key="12">
    <source>
        <dbReference type="Proteomes" id="UP000183766"/>
    </source>
</evidence>
<dbReference type="InterPro" id="IPR023852">
    <property type="entry name" value="Metalloproteinase_lipop_BF0631"/>
</dbReference>
<dbReference type="InterPro" id="IPR008754">
    <property type="entry name" value="Peptidase_M43"/>
</dbReference>
<accession>A0A1I5D904</accession>
<dbReference type="GO" id="GO:0006508">
    <property type="term" value="P:proteolysis"/>
    <property type="evidence" value="ECO:0007669"/>
    <property type="project" value="UniProtKB-KW"/>
</dbReference>
<dbReference type="PANTHER" id="PTHR47466">
    <property type="match status" value="1"/>
</dbReference>
<dbReference type="InterPro" id="IPR024361">
    <property type="entry name" value="BACON"/>
</dbReference>
<keyword evidence="4" id="KW-0732">Signal</keyword>
<dbReference type="Proteomes" id="UP000183766">
    <property type="component" value="Unassembled WGS sequence"/>
</dbReference>
<evidence type="ECO:0000256" key="2">
    <source>
        <dbReference type="ARBA" id="ARBA00022670"/>
    </source>
</evidence>
<keyword evidence="2" id="KW-0645">Protease</keyword>
<feature type="domain" description="Peptidase M43 pregnancy-associated plasma-A" evidence="9">
    <location>
        <begin position="292"/>
        <end position="398"/>
    </location>
</feature>
<evidence type="ECO:0000313" key="11">
    <source>
        <dbReference type="EMBL" id="SFN95729.1"/>
    </source>
</evidence>
<dbReference type="CDD" id="cd14948">
    <property type="entry name" value="BACON"/>
    <property type="match status" value="1"/>
</dbReference>
<evidence type="ECO:0000256" key="3">
    <source>
        <dbReference type="ARBA" id="ARBA00022723"/>
    </source>
</evidence>
<keyword evidence="11" id="KW-0449">Lipoprotein</keyword>
<dbReference type="PANTHER" id="PTHR47466:SF1">
    <property type="entry name" value="METALLOPROTEASE MEP1 (AFU_ORTHOLOGUE AFUA_1G07730)-RELATED"/>
    <property type="match status" value="1"/>
</dbReference>
<comment type="similarity">
    <text evidence="1">Belongs to the peptidase M43B family.</text>
</comment>
<protein>
    <submittedName>
        <fullName evidence="11">Zinc-dependent metalloproteinase lipoprotein, BF0631 family</fullName>
    </submittedName>
</protein>
<evidence type="ECO:0000259" key="9">
    <source>
        <dbReference type="Pfam" id="PF05572"/>
    </source>
</evidence>
<keyword evidence="6" id="KW-0862">Zinc</keyword>
<evidence type="ECO:0000256" key="6">
    <source>
        <dbReference type="ARBA" id="ARBA00022833"/>
    </source>
</evidence>
<feature type="domain" description="BACON" evidence="10">
    <location>
        <begin position="52"/>
        <end position="108"/>
    </location>
</feature>
<dbReference type="Pfam" id="PF13004">
    <property type="entry name" value="BACON"/>
    <property type="match status" value="1"/>
</dbReference>
<gene>
    <name evidence="11" type="ORF">SAMN05216250_15433</name>
</gene>
<sequence length="430" mass="48956">MKTKLIFLLPLLWILIGCDDSDSATLNISESKFDNISASGESLTIDITCSSSWTVTSNKQWCIPSTQKGKNDGKLILTINANLESSPRTATVTIISHKVSKTIQITQKGSTNTAEEYHYELPVIFHVLYKDKNDPLQYVSQSRLSNILNTVNNLYKNATKSVDMNLTFTLATKSPNNEVLPAPGVEYKEWPDNYPIDCEVFMNDNSGKYVDYLWDPNQYINIMIYNFASDPNSNSTILGISHLPFSTINNNFLEGLNSTQYTHLEKNNLKFPYCVSINSLFINEQSGIYYSNADVRVTLAHELGHYLGLRHVFSEEESGGLLDECKDTDYCKDTPSYNKIEYDNWLNELPGTSYELEYLCQRNNCQDIKFISKNIMDYSYSYSNQFTQNQRERIRHVLSYSPLIPGPKKGDIDTRALNEGPLDLPIRTIK</sequence>
<dbReference type="Pfam" id="PF05572">
    <property type="entry name" value="Peptidase_M43"/>
    <property type="match status" value="1"/>
</dbReference>
<evidence type="ECO:0000256" key="5">
    <source>
        <dbReference type="ARBA" id="ARBA00022801"/>
    </source>
</evidence>
<dbReference type="Gene3D" id="2.60.40.10">
    <property type="entry name" value="Immunoglobulins"/>
    <property type="match status" value="1"/>
</dbReference>